<organism evidence="2 3">
    <name type="scientific">Nocardioides agri</name>
    <dbReference type="NCBI Taxonomy" id="2682843"/>
    <lineage>
        <taxon>Bacteria</taxon>
        <taxon>Bacillati</taxon>
        <taxon>Actinomycetota</taxon>
        <taxon>Actinomycetes</taxon>
        <taxon>Propionibacteriales</taxon>
        <taxon>Nocardioidaceae</taxon>
        <taxon>Nocardioides</taxon>
    </lineage>
</organism>
<feature type="region of interest" description="Disordered" evidence="1">
    <location>
        <begin position="1"/>
        <end position="29"/>
    </location>
</feature>
<proteinExistence type="predicted"/>
<evidence type="ECO:0000313" key="2">
    <source>
        <dbReference type="EMBL" id="MVQ51492.1"/>
    </source>
</evidence>
<keyword evidence="3" id="KW-1185">Reference proteome</keyword>
<sequence>MSFDAPAGPPPSGPPETLDFGGGKPLPPDRGGRRGLLAVVGAVAAVGVAGASWAAWSFFSTGAQPAEALPGSTIAYVSVDLDPSGGQKIEALRTLRKFPAFEEHVGLDADDDIREWIYDEIQGECDDLDYADDIEPWLGDRFGLAAVDVGADDPAAVFVLQVSDEDGADQGLTALRDCNGATPDEGAWVIEDGWVLLAETEDIAQQVADDAAKGTLADDDDYRRWTGEVGDSGVISMYAAPEAGALMADQLTGVTSGEDFATDCTTDDDGAVVCSGSSIGPDDTMPVPDEATKALEDFRGAAATIRFDDGGVELEVAADSTTVGRGLTGGDDAGEVASSLPADTVAALALSFGEGWVDDLLEQIAQTEGGSVGDLVDEVTNTLGIDLPEDAEAVVGDALALAIGPDFDPTALDSGSTELPGIGVKIIGDPAEIDGVLDKLRTAAAGADDGVLDSDPGDAAVAVGPDAGYRAQLVEDGDLGGTDTFGRVIEHADGAAAILFIDLDGGDDWIADLAGDDQELRDNLEPLDALGLSAWRDEETAHAVLKITSD</sequence>
<reference evidence="2 3" key="1">
    <citation type="submission" date="2019-12" db="EMBL/GenBank/DDBJ databases">
        <authorList>
            <person name="Huq M.A."/>
        </authorList>
    </citation>
    <scope>NUCLEOTIDE SEQUENCE [LARGE SCALE GENOMIC DNA]</scope>
    <source>
        <strain evidence="2 3">MAH-18</strain>
    </source>
</reference>
<gene>
    <name evidence="2" type="ORF">GON03_20120</name>
</gene>
<dbReference type="RefSeq" id="WP_157346386.1">
    <property type="nucleotide sequence ID" value="NZ_WSEK01000005.1"/>
</dbReference>
<comment type="caution">
    <text evidence="2">The sequence shown here is derived from an EMBL/GenBank/DDBJ whole genome shotgun (WGS) entry which is preliminary data.</text>
</comment>
<accession>A0A6L6XXI1</accession>
<dbReference type="Proteomes" id="UP000473525">
    <property type="component" value="Unassembled WGS sequence"/>
</dbReference>
<protein>
    <submittedName>
        <fullName evidence="2">DUF3352 domain-containing protein</fullName>
    </submittedName>
</protein>
<dbReference type="InterPro" id="IPR021787">
    <property type="entry name" value="DUF3352"/>
</dbReference>
<dbReference type="EMBL" id="WSEK01000005">
    <property type="protein sequence ID" value="MVQ51492.1"/>
    <property type="molecule type" value="Genomic_DNA"/>
</dbReference>
<name>A0A6L6XXI1_9ACTN</name>
<dbReference type="Pfam" id="PF11832">
    <property type="entry name" value="DUF3352"/>
    <property type="match status" value="1"/>
</dbReference>
<dbReference type="AlphaFoldDB" id="A0A6L6XXI1"/>
<evidence type="ECO:0000256" key="1">
    <source>
        <dbReference type="SAM" id="MobiDB-lite"/>
    </source>
</evidence>
<evidence type="ECO:0000313" key="3">
    <source>
        <dbReference type="Proteomes" id="UP000473525"/>
    </source>
</evidence>